<dbReference type="SUPFAM" id="SSF47413">
    <property type="entry name" value="lambda repressor-like DNA-binding domains"/>
    <property type="match status" value="1"/>
</dbReference>
<keyword evidence="3" id="KW-1185">Reference proteome</keyword>
<dbReference type="PANTHER" id="PTHR35010">
    <property type="entry name" value="BLL4672 PROTEIN-RELATED"/>
    <property type="match status" value="1"/>
</dbReference>
<proteinExistence type="predicted"/>
<comment type="caution">
    <text evidence="2">The sequence shown here is derived from an EMBL/GenBank/DDBJ whole genome shotgun (WGS) entry which is preliminary data.</text>
</comment>
<dbReference type="Pfam" id="PF17765">
    <property type="entry name" value="MLTR_LBD"/>
    <property type="match status" value="2"/>
</dbReference>
<dbReference type="Pfam" id="PF13560">
    <property type="entry name" value="HTH_31"/>
    <property type="match status" value="1"/>
</dbReference>
<dbReference type="CDD" id="cd00093">
    <property type="entry name" value="HTH_XRE"/>
    <property type="match status" value="1"/>
</dbReference>
<dbReference type="GO" id="GO:0003677">
    <property type="term" value="F:DNA binding"/>
    <property type="evidence" value="ECO:0007669"/>
    <property type="project" value="InterPro"/>
</dbReference>
<dbReference type="Gene3D" id="1.10.260.40">
    <property type="entry name" value="lambda repressor-like DNA-binding domains"/>
    <property type="match status" value="1"/>
</dbReference>
<dbReference type="PROSITE" id="PS50943">
    <property type="entry name" value="HTH_CROC1"/>
    <property type="match status" value="1"/>
</dbReference>
<dbReference type="AlphaFoldDB" id="A0A5C8ZEJ7"/>
<dbReference type="SMART" id="SM00530">
    <property type="entry name" value="HTH_XRE"/>
    <property type="match status" value="1"/>
</dbReference>
<dbReference type="Proteomes" id="UP000321234">
    <property type="component" value="Unassembled WGS sequence"/>
</dbReference>
<dbReference type="OrthoDB" id="3542608at2"/>
<feature type="domain" description="HTH cro/C1-type" evidence="1">
    <location>
        <begin position="37"/>
        <end position="84"/>
    </location>
</feature>
<dbReference type="Gene3D" id="3.30.450.180">
    <property type="match status" value="1"/>
</dbReference>
<dbReference type="InterPro" id="IPR041413">
    <property type="entry name" value="MLTR_LBD"/>
</dbReference>
<evidence type="ECO:0000313" key="2">
    <source>
        <dbReference type="EMBL" id="TXR55598.1"/>
    </source>
</evidence>
<name>A0A5C8ZEJ7_9ACTN</name>
<dbReference type="InterPro" id="IPR010982">
    <property type="entry name" value="Lambda_DNA-bd_dom_sf"/>
</dbReference>
<dbReference type="InterPro" id="IPR001387">
    <property type="entry name" value="Cro/C1-type_HTH"/>
</dbReference>
<reference evidence="2 3" key="1">
    <citation type="submission" date="2019-07" db="EMBL/GenBank/DDBJ databases">
        <title>Quadrisphaera sp. strain DD2A genome sequencing and assembly.</title>
        <authorList>
            <person name="Kim I."/>
        </authorList>
    </citation>
    <scope>NUCLEOTIDE SEQUENCE [LARGE SCALE GENOMIC DNA]</scope>
    <source>
        <strain evidence="2 3">DD2A</strain>
    </source>
</reference>
<protein>
    <submittedName>
        <fullName evidence="2">Helix-turn-helix transcriptional regulator</fullName>
    </submittedName>
</protein>
<dbReference type="PANTHER" id="PTHR35010:SF2">
    <property type="entry name" value="BLL4672 PROTEIN"/>
    <property type="match status" value="1"/>
</dbReference>
<evidence type="ECO:0000259" key="1">
    <source>
        <dbReference type="PROSITE" id="PS50943"/>
    </source>
</evidence>
<evidence type="ECO:0000313" key="3">
    <source>
        <dbReference type="Proteomes" id="UP000321234"/>
    </source>
</evidence>
<gene>
    <name evidence="2" type="ORF">FMM08_14195</name>
</gene>
<organism evidence="2 3">
    <name type="scientific">Quadrisphaera setariae</name>
    <dbReference type="NCBI Taxonomy" id="2593304"/>
    <lineage>
        <taxon>Bacteria</taxon>
        <taxon>Bacillati</taxon>
        <taxon>Actinomycetota</taxon>
        <taxon>Actinomycetes</taxon>
        <taxon>Kineosporiales</taxon>
        <taxon>Kineosporiaceae</taxon>
        <taxon>Quadrisphaera</taxon>
    </lineage>
</organism>
<sequence>MTTGLTTGLGTTLRLWRDRLPASAAGLPARRGRRTSGLRREELAELAGLSVDYVVRLEQGRATSPSPQVAGALARALQLDDGERDHLFRLAGLAPLSREAVPRHITPGVQRMLARLDGTAAVAVFAADWQLLWWNRTWAGLFGDPLEVPERWRNFARSGFLPAEADDGGVDGGGTVVAGGRRLSRWPVVSVDETAVRAAVVADLRRASGRYPRDRALAAVVRELSEGSEDFAALWATGAVGAHRADHKVVHHPAVGPTTVDCDVLTDGDADLKIVVMTAVPGSEDESRLQLAALAGQVGASSAAP</sequence>
<accession>A0A5C8ZEJ7</accession>
<dbReference type="EMBL" id="VKAC01000008">
    <property type="protein sequence ID" value="TXR55598.1"/>
    <property type="molecule type" value="Genomic_DNA"/>
</dbReference>